<dbReference type="RefSeq" id="XP_044566284.1">
    <property type="nucleotide sequence ID" value="XM_044702724.1"/>
</dbReference>
<keyword evidence="1 3" id="KW-0853">WD repeat</keyword>
<evidence type="ECO:0000256" key="3">
    <source>
        <dbReference type="PROSITE-ProRule" id="PRU00221"/>
    </source>
</evidence>
<dbReference type="SUPFAM" id="SSF50978">
    <property type="entry name" value="WD40 repeat-like"/>
    <property type="match status" value="1"/>
</dbReference>
<gene>
    <name evidence="4" type="ORF">FDP41_012228</name>
</gene>
<dbReference type="PROSITE" id="PS50294">
    <property type="entry name" value="WD_REPEATS_REGION"/>
    <property type="match status" value="1"/>
</dbReference>
<dbReference type="VEuPathDB" id="AmoebaDB:NF0015880"/>
<proteinExistence type="predicted"/>
<dbReference type="InterPro" id="IPR015943">
    <property type="entry name" value="WD40/YVTN_repeat-like_dom_sf"/>
</dbReference>
<dbReference type="PANTHER" id="PTHR10971">
    <property type="entry name" value="MRNA EXPORT FACTOR AND BUB3"/>
    <property type="match status" value="1"/>
</dbReference>
<dbReference type="VEuPathDB" id="AmoebaDB:FDP41_012228"/>
<dbReference type="InterPro" id="IPR020472">
    <property type="entry name" value="WD40_PAC1"/>
</dbReference>
<dbReference type="PROSITE" id="PS50082">
    <property type="entry name" value="WD_REPEATS_2"/>
    <property type="match status" value="2"/>
</dbReference>
<dbReference type="Gene3D" id="2.130.10.10">
    <property type="entry name" value="YVTN repeat-like/Quinoprotein amine dehydrogenase"/>
    <property type="match status" value="1"/>
</dbReference>
<dbReference type="OrthoDB" id="10262475at2759"/>
<dbReference type="OMA" id="WDSTLHI"/>
<dbReference type="PRINTS" id="PR00320">
    <property type="entry name" value="GPROTEINBRPT"/>
</dbReference>
<dbReference type="VEuPathDB" id="AmoebaDB:NfTy_038930"/>
<feature type="repeat" description="WD" evidence="3">
    <location>
        <begin position="257"/>
        <end position="291"/>
    </location>
</feature>
<dbReference type="AlphaFoldDB" id="A0A6A5C3D9"/>
<feature type="repeat" description="WD" evidence="3">
    <location>
        <begin position="105"/>
        <end position="147"/>
    </location>
</feature>
<evidence type="ECO:0000313" key="4">
    <source>
        <dbReference type="EMBL" id="KAF0981571.1"/>
    </source>
</evidence>
<evidence type="ECO:0000256" key="1">
    <source>
        <dbReference type="ARBA" id="ARBA00022574"/>
    </source>
</evidence>
<accession>A0A6A5C3D9</accession>
<reference evidence="4 5" key="1">
    <citation type="journal article" date="2019" name="Sci. Rep.">
        <title>Nanopore sequencing improves the draft genome of the human pathogenic amoeba Naegleria fowleri.</title>
        <authorList>
            <person name="Liechti N."/>
            <person name="Schurch N."/>
            <person name="Bruggmann R."/>
            <person name="Wittwer M."/>
        </authorList>
    </citation>
    <scope>NUCLEOTIDE SEQUENCE [LARGE SCALE GENOMIC DNA]</scope>
    <source>
        <strain evidence="4 5">ATCC 30894</strain>
    </source>
</reference>
<keyword evidence="5" id="KW-1185">Reference proteome</keyword>
<evidence type="ECO:0000256" key="2">
    <source>
        <dbReference type="ARBA" id="ARBA00022737"/>
    </source>
</evidence>
<organism evidence="4 5">
    <name type="scientific">Naegleria fowleri</name>
    <name type="common">Brain eating amoeba</name>
    <dbReference type="NCBI Taxonomy" id="5763"/>
    <lineage>
        <taxon>Eukaryota</taxon>
        <taxon>Discoba</taxon>
        <taxon>Heterolobosea</taxon>
        <taxon>Tetramitia</taxon>
        <taxon>Eutetramitia</taxon>
        <taxon>Vahlkampfiidae</taxon>
        <taxon>Naegleria</taxon>
    </lineage>
</organism>
<protein>
    <submittedName>
        <fullName evidence="4">Uncharacterized protein</fullName>
    </submittedName>
</protein>
<dbReference type="SMART" id="SM00320">
    <property type="entry name" value="WD40"/>
    <property type="match status" value="5"/>
</dbReference>
<evidence type="ECO:0000313" key="5">
    <source>
        <dbReference type="Proteomes" id="UP000444721"/>
    </source>
</evidence>
<name>A0A6A5C3D9_NAEFO</name>
<comment type="caution">
    <text evidence="4">The sequence shown here is derived from an EMBL/GenBank/DDBJ whole genome shotgun (WGS) entry which is preliminary data.</text>
</comment>
<sequence>MSAAIINPKYSTDQIDLKDPPKDGISSLNFSSHNPDLLLATSWDNSVRIYNVTANTIVSKYEHAKSVLSGCFSVNDQYCFSGDLEGKLMKYNLKTGDASLVGQVSDFHRSAIRCVSVVPNQPNWVITGSWDNTLKLWDISKNTCLQTLDLEKKVYCMDVTPDGTKLLVGTQDLLVFVVALRQDPQRSPLKITTRQNTGLKHQTRCIKCFRDSNSFAIGSLEGRIAVKHIQQADMQNNYAFKCHRTKTAQQVETLYPVNTIATHPKYEIFATGGCDGTIALWDRMNKKKLNSTSPFETSISAISFNCTGNYLAFAVSYTWEMGNQSHPSDRICIKKLV</sequence>
<dbReference type="EMBL" id="VFQX01000013">
    <property type="protein sequence ID" value="KAF0981571.1"/>
    <property type="molecule type" value="Genomic_DNA"/>
</dbReference>
<keyword evidence="2" id="KW-0677">Repeat</keyword>
<dbReference type="InterPro" id="IPR001680">
    <property type="entry name" value="WD40_rpt"/>
</dbReference>
<dbReference type="GeneID" id="68119443"/>
<dbReference type="Pfam" id="PF00400">
    <property type="entry name" value="WD40"/>
    <property type="match status" value="3"/>
</dbReference>
<dbReference type="InterPro" id="IPR036322">
    <property type="entry name" value="WD40_repeat_dom_sf"/>
</dbReference>
<dbReference type="InterPro" id="IPR019775">
    <property type="entry name" value="WD40_repeat_CS"/>
</dbReference>
<dbReference type="Proteomes" id="UP000444721">
    <property type="component" value="Unassembled WGS sequence"/>
</dbReference>
<dbReference type="PROSITE" id="PS00678">
    <property type="entry name" value="WD_REPEATS_1"/>
    <property type="match status" value="1"/>
</dbReference>